<sequence>MFAAPRSAAAAWVCRPGFGSARLYAALRGTARPPWLAGRPDGAADGSAAGESLQTPFLDSGLESGGAELATVVGYGITEDRHRAPRLADPHGFSLAWPRAEPGKGVCTHCHDESQVLIVTQGRWRITLNRADPVTTEVGPYDTVSIPPGSWRRFESIGEERAQAVVLTGGEGRTRLTWEPGVVAAAREWGAVVDAKAMSPTRLKSVEVRIWRRVGQQSTTAPVDRDAVVWVLPTSMPARIAAMWCLRAVSCWPLRADDLAVESLRCDHSQFLIGSRVVVERRAANPWKPQAAAVRKPHPTPLVSQPYGGLARPREDRGEVRSNHLPDSPTWAIPVP</sequence>
<dbReference type="EMBL" id="BMMS01000032">
    <property type="protein sequence ID" value="GGO97240.1"/>
    <property type="molecule type" value="Genomic_DNA"/>
</dbReference>
<dbReference type="Pfam" id="PF07883">
    <property type="entry name" value="Cupin_2"/>
    <property type="match status" value="1"/>
</dbReference>
<evidence type="ECO:0000313" key="3">
    <source>
        <dbReference type="EMBL" id="GGO97240.1"/>
    </source>
</evidence>
<reference evidence="3" key="1">
    <citation type="journal article" date="2014" name="Int. J. Syst. Evol. Microbiol.">
        <title>Complete genome sequence of Corynebacterium casei LMG S-19264T (=DSM 44701T), isolated from a smear-ripened cheese.</title>
        <authorList>
            <consortium name="US DOE Joint Genome Institute (JGI-PGF)"/>
            <person name="Walter F."/>
            <person name="Albersmeier A."/>
            <person name="Kalinowski J."/>
            <person name="Ruckert C."/>
        </authorList>
    </citation>
    <scope>NUCLEOTIDE SEQUENCE</scope>
    <source>
        <strain evidence="3">CGMCC 4.7201</strain>
    </source>
</reference>
<name>A0A917ZW26_9ACTN</name>
<feature type="region of interest" description="Disordered" evidence="1">
    <location>
        <begin position="289"/>
        <end position="336"/>
    </location>
</feature>
<dbReference type="SUPFAM" id="SSF51182">
    <property type="entry name" value="RmlC-like cupins"/>
    <property type="match status" value="1"/>
</dbReference>
<evidence type="ECO:0000256" key="1">
    <source>
        <dbReference type="SAM" id="MobiDB-lite"/>
    </source>
</evidence>
<dbReference type="Proteomes" id="UP000641932">
    <property type="component" value="Unassembled WGS sequence"/>
</dbReference>
<feature type="domain" description="Cupin type-2" evidence="2">
    <location>
        <begin position="101"/>
        <end position="166"/>
    </location>
</feature>
<evidence type="ECO:0000313" key="4">
    <source>
        <dbReference type="Proteomes" id="UP000641932"/>
    </source>
</evidence>
<protein>
    <recommendedName>
        <fullName evidence="2">Cupin type-2 domain-containing protein</fullName>
    </recommendedName>
</protein>
<dbReference type="InterPro" id="IPR011051">
    <property type="entry name" value="RmlC_Cupin_sf"/>
</dbReference>
<dbReference type="InterPro" id="IPR013096">
    <property type="entry name" value="Cupin_2"/>
</dbReference>
<dbReference type="InterPro" id="IPR014710">
    <property type="entry name" value="RmlC-like_jellyroll"/>
</dbReference>
<gene>
    <name evidence="3" type="ORF">GCM10012280_58590</name>
</gene>
<feature type="compositionally biased region" description="Basic and acidic residues" evidence="1">
    <location>
        <begin position="312"/>
        <end position="324"/>
    </location>
</feature>
<accession>A0A917ZW26</accession>
<organism evidence="3 4">
    <name type="scientific">Wenjunlia tyrosinilytica</name>
    <dbReference type="NCBI Taxonomy" id="1544741"/>
    <lineage>
        <taxon>Bacteria</taxon>
        <taxon>Bacillati</taxon>
        <taxon>Actinomycetota</taxon>
        <taxon>Actinomycetes</taxon>
        <taxon>Kitasatosporales</taxon>
        <taxon>Streptomycetaceae</taxon>
        <taxon>Wenjunlia</taxon>
    </lineage>
</organism>
<dbReference type="AlphaFoldDB" id="A0A917ZW26"/>
<reference evidence="3" key="2">
    <citation type="submission" date="2020-09" db="EMBL/GenBank/DDBJ databases">
        <authorList>
            <person name="Sun Q."/>
            <person name="Zhou Y."/>
        </authorList>
    </citation>
    <scope>NUCLEOTIDE SEQUENCE</scope>
    <source>
        <strain evidence="3">CGMCC 4.7201</strain>
    </source>
</reference>
<keyword evidence="4" id="KW-1185">Reference proteome</keyword>
<proteinExistence type="predicted"/>
<comment type="caution">
    <text evidence="3">The sequence shown here is derived from an EMBL/GenBank/DDBJ whole genome shotgun (WGS) entry which is preliminary data.</text>
</comment>
<dbReference type="Gene3D" id="2.60.120.10">
    <property type="entry name" value="Jelly Rolls"/>
    <property type="match status" value="1"/>
</dbReference>
<evidence type="ECO:0000259" key="2">
    <source>
        <dbReference type="Pfam" id="PF07883"/>
    </source>
</evidence>